<comment type="caution">
    <text evidence="3">The sequence shown here is derived from an EMBL/GenBank/DDBJ whole genome shotgun (WGS) entry which is preliminary data.</text>
</comment>
<dbReference type="PANTHER" id="PTHR35813">
    <property type="entry name" value="INNER MEMBRANE PROTEIN YBAN"/>
    <property type="match status" value="1"/>
</dbReference>
<evidence type="ECO:0000256" key="2">
    <source>
        <dbReference type="SAM" id="Phobius"/>
    </source>
</evidence>
<feature type="transmembrane region" description="Helical" evidence="2">
    <location>
        <begin position="96"/>
        <end position="113"/>
    </location>
</feature>
<accession>A0A2A5C8D6</accession>
<evidence type="ECO:0000256" key="1">
    <source>
        <dbReference type="PIRNR" id="PIRNR016789"/>
    </source>
</evidence>
<comment type="subcellular location">
    <subcellularLocation>
        <location evidence="1">Cell inner membrane</location>
        <topology evidence="1">Multi-pass membrane protein</topology>
    </subcellularLocation>
</comment>
<dbReference type="Pfam" id="PF04304">
    <property type="entry name" value="DUF454"/>
    <property type="match status" value="1"/>
</dbReference>
<dbReference type="Proteomes" id="UP000228987">
    <property type="component" value="Unassembled WGS sequence"/>
</dbReference>
<keyword evidence="1" id="KW-1003">Cell membrane</keyword>
<reference evidence="4" key="1">
    <citation type="submission" date="2017-08" db="EMBL/GenBank/DDBJ databases">
        <title>A dynamic microbial community with high functional redundancy inhabits the cold, oxic subseafloor aquifer.</title>
        <authorList>
            <person name="Tully B.J."/>
            <person name="Wheat C.G."/>
            <person name="Glazer B.T."/>
            <person name="Huber J.A."/>
        </authorList>
    </citation>
    <scope>NUCLEOTIDE SEQUENCE [LARGE SCALE GENOMIC DNA]</scope>
</reference>
<sequence>MRIVWVISGLSALFLGTLGIVLPLLPTVPFLLFAAFCFARSSKRLHHWLIYHPRLGSLIREWNENGIIRRTAKVWASVSIAAAFSFSILLNVKLTVLLLQVVILGCVLLFIWTRPES</sequence>
<keyword evidence="1" id="KW-0997">Cell inner membrane</keyword>
<organism evidence="3 4">
    <name type="scientific">SAR86 cluster bacterium</name>
    <dbReference type="NCBI Taxonomy" id="2030880"/>
    <lineage>
        <taxon>Bacteria</taxon>
        <taxon>Pseudomonadati</taxon>
        <taxon>Pseudomonadota</taxon>
        <taxon>Gammaproteobacteria</taxon>
        <taxon>SAR86 cluster</taxon>
    </lineage>
</organism>
<dbReference type="PANTHER" id="PTHR35813:SF1">
    <property type="entry name" value="INNER MEMBRANE PROTEIN YBAN"/>
    <property type="match status" value="1"/>
</dbReference>
<proteinExistence type="predicted"/>
<evidence type="ECO:0000313" key="4">
    <source>
        <dbReference type="Proteomes" id="UP000228987"/>
    </source>
</evidence>
<keyword evidence="2" id="KW-1133">Transmembrane helix</keyword>
<keyword evidence="2" id="KW-0812">Transmembrane</keyword>
<dbReference type="PIRSF" id="PIRSF016789">
    <property type="entry name" value="DUF454"/>
    <property type="match status" value="1"/>
</dbReference>
<evidence type="ECO:0000313" key="3">
    <source>
        <dbReference type="EMBL" id="PCJ40129.1"/>
    </source>
</evidence>
<dbReference type="InterPro" id="IPR007401">
    <property type="entry name" value="DUF454"/>
</dbReference>
<feature type="transmembrane region" description="Helical" evidence="2">
    <location>
        <begin position="72"/>
        <end position="90"/>
    </location>
</feature>
<dbReference type="EMBL" id="NVWI01000010">
    <property type="protein sequence ID" value="PCJ40129.1"/>
    <property type="molecule type" value="Genomic_DNA"/>
</dbReference>
<protein>
    <recommendedName>
        <fullName evidence="1">Inner membrane protein</fullName>
    </recommendedName>
</protein>
<feature type="transmembrane region" description="Helical" evidence="2">
    <location>
        <begin position="12"/>
        <end position="39"/>
    </location>
</feature>
<gene>
    <name evidence="3" type="ORF">COA71_11495</name>
</gene>
<dbReference type="GO" id="GO:0005886">
    <property type="term" value="C:plasma membrane"/>
    <property type="evidence" value="ECO:0007669"/>
    <property type="project" value="UniProtKB-SubCell"/>
</dbReference>
<dbReference type="AlphaFoldDB" id="A0A2A5C8D6"/>
<name>A0A2A5C8D6_9GAMM</name>
<keyword evidence="1 2" id="KW-0472">Membrane</keyword>